<feature type="repeat" description="TPR" evidence="3">
    <location>
        <begin position="79"/>
        <end position="112"/>
    </location>
</feature>
<dbReference type="PROSITE" id="PS50293">
    <property type="entry name" value="TPR_REGION"/>
    <property type="match status" value="1"/>
</dbReference>
<dbReference type="Proteomes" id="UP001259982">
    <property type="component" value="Unassembled WGS sequence"/>
</dbReference>
<evidence type="ECO:0000256" key="1">
    <source>
        <dbReference type="ARBA" id="ARBA00022737"/>
    </source>
</evidence>
<dbReference type="InterPro" id="IPR050498">
    <property type="entry name" value="Ycf3"/>
</dbReference>
<dbReference type="SUPFAM" id="SSF48452">
    <property type="entry name" value="TPR-like"/>
    <property type="match status" value="1"/>
</dbReference>
<keyword evidence="2 3" id="KW-0802">TPR repeat</keyword>
<organism evidence="6 7">
    <name type="scientific">Spectribacter acetivorans</name>
    <dbReference type="NCBI Taxonomy" id="3075603"/>
    <lineage>
        <taxon>Bacteria</taxon>
        <taxon>Pseudomonadati</taxon>
        <taxon>Pseudomonadota</taxon>
        <taxon>Gammaproteobacteria</taxon>
        <taxon>Salinisphaerales</taxon>
        <taxon>Salinisphaeraceae</taxon>
        <taxon>Spectribacter</taxon>
    </lineage>
</organism>
<feature type="chain" id="PRO_5045646597" evidence="5">
    <location>
        <begin position="22"/>
        <end position="196"/>
    </location>
</feature>
<dbReference type="RefSeq" id="WP_311659399.1">
    <property type="nucleotide sequence ID" value="NZ_JAVRHY010000010.1"/>
</dbReference>
<evidence type="ECO:0000313" key="7">
    <source>
        <dbReference type="Proteomes" id="UP001259982"/>
    </source>
</evidence>
<dbReference type="EMBL" id="JAVRHY010000010">
    <property type="protein sequence ID" value="MDT0619085.1"/>
    <property type="molecule type" value="Genomic_DNA"/>
</dbReference>
<dbReference type="Pfam" id="PF14559">
    <property type="entry name" value="TPR_19"/>
    <property type="match status" value="1"/>
</dbReference>
<dbReference type="PROSITE" id="PS51257">
    <property type="entry name" value="PROKAR_LIPOPROTEIN"/>
    <property type="match status" value="1"/>
</dbReference>
<dbReference type="InterPro" id="IPR011990">
    <property type="entry name" value="TPR-like_helical_dom_sf"/>
</dbReference>
<evidence type="ECO:0000256" key="5">
    <source>
        <dbReference type="SAM" id="SignalP"/>
    </source>
</evidence>
<name>A0ABU3BAK8_9GAMM</name>
<dbReference type="SMART" id="SM00028">
    <property type="entry name" value="TPR"/>
    <property type="match status" value="2"/>
</dbReference>
<dbReference type="PANTHER" id="PTHR44858">
    <property type="entry name" value="TETRATRICOPEPTIDE REPEAT PROTEIN 6"/>
    <property type="match status" value="1"/>
</dbReference>
<dbReference type="InterPro" id="IPR019734">
    <property type="entry name" value="TPR_rpt"/>
</dbReference>
<dbReference type="PROSITE" id="PS50005">
    <property type="entry name" value="TPR"/>
    <property type="match status" value="2"/>
</dbReference>
<reference evidence="6 7" key="1">
    <citation type="submission" date="2023-09" db="EMBL/GenBank/DDBJ databases">
        <authorList>
            <person name="Rey-Velasco X."/>
        </authorList>
    </citation>
    <scope>NUCLEOTIDE SEQUENCE [LARGE SCALE GENOMIC DNA]</scope>
    <source>
        <strain evidence="6 7">P385</strain>
    </source>
</reference>
<protein>
    <submittedName>
        <fullName evidence="6">Tetratricopeptide repeat protein</fullName>
    </submittedName>
</protein>
<keyword evidence="5" id="KW-0732">Signal</keyword>
<dbReference type="Gene3D" id="1.25.40.10">
    <property type="entry name" value="Tetratricopeptide repeat domain"/>
    <property type="match status" value="1"/>
</dbReference>
<keyword evidence="1" id="KW-0677">Repeat</keyword>
<feature type="signal peptide" evidence="5">
    <location>
        <begin position="1"/>
        <end position="21"/>
    </location>
</feature>
<evidence type="ECO:0000256" key="4">
    <source>
        <dbReference type="SAM" id="MobiDB-lite"/>
    </source>
</evidence>
<proteinExistence type="predicted"/>
<evidence type="ECO:0000313" key="6">
    <source>
        <dbReference type="EMBL" id="MDT0619085.1"/>
    </source>
</evidence>
<feature type="repeat" description="TPR" evidence="3">
    <location>
        <begin position="113"/>
        <end position="146"/>
    </location>
</feature>
<gene>
    <name evidence="6" type="ORF">RM531_11425</name>
</gene>
<evidence type="ECO:0000256" key="3">
    <source>
        <dbReference type="PROSITE-ProRule" id="PRU00339"/>
    </source>
</evidence>
<keyword evidence="7" id="KW-1185">Reference proteome</keyword>
<dbReference type="PANTHER" id="PTHR44858:SF1">
    <property type="entry name" value="UDP-N-ACETYLGLUCOSAMINE--PEPTIDE N-ACETYLGLUCOSAMINYLTRANSFERASE SPINDLY-RELATED"/>
    <property type="match status" value="1"/>
</dbReference>
<evidence type="ECO:0000256" key="2">
    <source>
        <dbReference type="ARBA" id="ARBA00022803"/>
    </source>
</evidence>
<feature type="region of interest" description="Disordered" evidence="4">
    <location>
        <begin position="23"/>
        <end position="43"/>
    </location>
</feature>
<sequence length="196" mass="21164">MSKHLALVAGVAMLAAGCAVAPGPGPDQDGTASKPARTTGMSSDQAARFESGASALRAGNAERAAEVFDALAREVPGLAEAHANLGTARMLQSRDDEARAAFEKAVELEPGLTEALIRLGVLYRRDGQFQKAEQAYKAALNAEPENRYANLNLGILYDVYLRRPQQALTHYERFQALSEQPDDEVALWIADIKQRL</sequence>
<comment type="caution">
    <text evidence="6">The sequence shown here is derived from an EMBL/GenBank/DDBJ whole genome shotgun (WGS) entry which is preliminary data.</text>
</comment>
<accession>A0ABU3BAK8</accession>